<evidence type="ECO:0000313" key="6">
    <source>
        <dbReference type="EMBL" id="AZB72232.1"/>
    </source>
</evidence>
<dbReference type="PIRSF" id="PIRSF002825">
    <property type="entry name" value="CfbpA"/>
    <property type="match status" value="1"/>
</dbReference>
<keyword evidence="3" id="KW-0732">Signal</keyword>
<sequence>MPESLFTRRDFLLGGTALAGTLLFDSLGDWRRRAEAAETEVNLYSGRHYNTDSQIYREFTQKTGIKVNLIEGEADALLARIKSEGSRSPADVFITVDAGRLWQATQANLLRPLSQSQAPKLYQAVPANLRDPQGRWFALSKRARVIMYNRDRVSASQLSTYENLVNPRWRDQILVRSSSNIYNLSWVGEMIAADGAAKTEAWARGLVQNFARQPQGNDTAQILACAAGIGSLAIANTYYLVRLFKSRKPEEREAAKKIRVFFPNQKGRGTHVNISGAGILRTAPNPRAAQLLLEFLLSSQAQAIFARGNGEYPVLRGVSLDPILAGFGRFKESTISAAVFGANNAQALQLMDRAGWK</sequence>
<keyword evidence="2" id="KW-0813">Transport</keyword>
<dbReference type="EMBL" id="CP030139">
    <property type="protein sequence ID" value="AZB72232.1"/>
    <property type="molecule type" value="Genomic_DNA"/>
</dbReference>
<dbReference type="GO" id="GO:0046872">
    <property type="term" value="F:metal ion binding"/>
    <property type="evidence" value="ECO:0007669"/>
    <property type="project" value="UniProtKB-KW"/>
</dbReference>
<keyword evidence="5" id="KW-0479">Metal-binding</keyword>
<keyword evidence="4" id="KW-0472">Membrane</keyword>
<dbReference type="PANTHER" id="PTHR30006">
    <property type="entry name" value="THIAMINE-BINDING PERIPLASMIC PROTEIN-RELATED"/>
    <property type="match status" value="1"/>
</dbReference>
<dbReference type="CDD" id="cd13542">
    <property type="entry name" value="PBP2_FutA1_ilke"/>
    <property type="match status" value="1"/>
</dbReference>
<dbReference type="InterPro" id="IPR006311">
    <property type="entry name" value="TAT_signal"/>
</dbReference>
<feature type="binding site" evidence="5">
    <location>
        <position position="48"/>
    </location>
    <ligand>
        <name>Fe cation</name>
        <dbReference type="ChEBI" id="CHEBI:24875"/>
    </ligand>
</feature>
<keyword evidence="5" id="KW-0408">Iron</keyword>
<evidence type="ECO:0000256" key="3">
    <source>
        <dbReference type="ARBA" id="ARBA00022729"/>
    </source>
</evidence>
<keyword evidence="2" id="KW-0406">Ion transport</keyword>
<keyword evidence="2" id="KW-0410">Iron transport</keyword>
<accession>A0AAN1QN41</accession>
<dbReference type="AlphaFoldDB" id="A0AAN1QN41"/>
<dbReference type="GO" id="GO:0030288">
    <property type="term" value="C:outer membrane-bounded periplasmic space"/>
    <property type="evidence" value="ECO:0007669"/>
    <property type="project" value="TreeGrafter"/>
</dbReference>
<proteinExistence type="inferred from homology"/>
<dbReference type="PROSITE" id="PS51318">
    <property type="entry name" value="TAT"/>
    <property type="match status" value="1"/>
</dbReference>
<dbReference type="SUPFAM" id="SSF53850">
    <property type="entry name" value="Periplasmic binding protein-like II"/>
    <property type="match status" value="1"/>
</dbReference>
<dbReference type="Gene3D" id="3.40.190.10">
    <property type="entry name" value="Periplasmic binding protein-like II"/>
    <property type="match status" value="2"/>
</dbReference>
<dbReference type="PANTHER" id="PTHR30006:SF15">
    <property type="entry name" value="IRON-UTILIZATION PERIPLASMIC PROTEIN"/>
    <property type="match status" value="1"/>
</dbReference>
<evidence type="ECO:0000256" key="1">
    <source>
        <dbReference type="ARBA" id="ARBA00008520"/>
    </source>
</evidence>
<dbReference type="Pfam" id="PF13343">
    <property type="entry name" value="SBP_bac_6"/>
    <property type="match status" value="1"/>
</dbReference>
<evidence type="ECO:0000256" key="5">
    <source>
        <dbReference type="PIRSR" id="PIRSR002825-1"/>
    </source>
</evidence>
<evidence type="ECO:0000256" key="4">
    <source>
        <dbReference type="ARBA" id="ARBA00023136"/>
    </source>
</evidence>
<dbReference type="Proteomes" id="UP000267249">
    <property type="component" value="Chromosome"/>
</dbReference>
<evidence type="ECO:0000313" key="7">
    <source>
        <dbReference type="Proteomes" id="UP000267249"/>
    </source>
</evidence>
<dbReference type="InterPro" id="IPR026045">
    <property type="entry name" value="Ferric-bd"/>
</dbReference>
<organism evidence="6 7">
    <name type="scientific">Synechococcus elongatus PCC 11801</name>
    <dbReference type="NCBI Taxonomy" id="2219813"/>
    <lineage>
        <taxon>Bacteria</taxon>
        <taxon>Bacillati</taxon>
        <taxon>Cyanobacteriota</taxon>
        <taxon>Cyanophyceae</taxon>
        <taxon>Synechococcales</taxon>
        <taxon>Synechococcaceae</taxon>
        <taxon>Synechococcus</taxon>
    </lineage>
</organism>
<feature type="binding site" evidence="5">
    <location>
        <position position="239"/>
    </location>
    <ligand>
        <name>Fe cation</name>
        <dbReference type="ChEBI" id="CHEBI:24875"/>
    </ligand>
</feature>
<protein>
    <submittedName>
        <fullName evidence="6">Fe(3+) ABC transporter substrate-binding protein</fullName>
    </submittedName>
</protein>
<reference evidence="6 7" key="1">
    <citation type="journal article" date="2018" name="Sci. Rep.">
        <title>Genome Features and Biochemical Characteristics of a Robust, Fast Growing and Naturally Transformable Cyanobacterium Synechococcus elongatus PCC 11801 Isolated from India.</title>
        <authorList>
            <person name="Jaiswal D."/>
            <person name="Sengupta A."/>
            <person name="Sohoni S."/>
            <person name="Sengupta S."/>
            <person name="Phadnavis A.G."/>
            <person name="Pakrasi H.B."/>
            <person name="Wangikar P.P."/>
        </authorList>
    </citation>
    <scope>NUCLEOTIDE SEQUENCE [LARGE SCALE GENOMIC DNA]</scope>
    <source>
        <strain evidence="6 7">PCC 11801</strain>
    </source>
</reference>
<gene>
    <name evidence="6" type="ORF">DOP62_05390</name>
</gene>
<dbReference type="RefSeq" id="WP_208676274.1">
    <property type="nucleotide sequence ID" value="NZ_CP030139.2"/>
</dbReference>
<name>A0AAN1QN41_SYNEL</name>
<evidence type="ECO:0000256" key="2">
    <source>
        <dbReference type="ARBA" id="ARBA00022496"/>
    </source>
</evidence>
<comment type="similarity">
    <text evidence="1">Belongs to the bacterial solute-binding protein 1 family.</text>
</comment>
<feature type="binding site" evidence="5">
    <location>
        <position position="238"/>
    </location>
    <ligand>
        <name>Fe cation</name>
        <dbReference type="ChEBI" id="CHEBI:24875"/>
    </ligand>
</feature>
<dbReference type="GO" id="GO:0006826">
    <property type="term" value="P:iron ion transport"/>
    <property type="evidence" value="ECO:0007669"/>
    <property type="project" value="UniProtKB-KW"/>
</dbReference>